<proteinExistence type="predicted"/>
<keyword evidence="1" id="KW-1133">Transmembrane helix</keyword>
<dbReference type="EMBL" id="LBWK01000001">
    <property type="protein sequence ID" value="KKR06444.1"/>
    <property type="molecule type" value="Genomic_DNA"/>
</dbReference>
<feature type="transmembrane region" description="Helical" evidence="1">
    <location>
        <begin position="60"/>
        <end position="82"/>
    </location>
</feature>
<dbReference type="STRING" id="1619100.UT34_C0001G0485"/>
<dbReference type="InterPro" id="IPR043716">
    <property type="entry name" value="DUF5657"/>
</dbReference>
<evidence type="ECO:0000256" key="1">
    <source>
        <dbReference type="SAM" id="Phobius"/>
    </source>
</evidence>
<dbReference type="Proteomes" id="UP000034799">
    <property type="component" value="Unassembled WGS sequence"/>
</dbReference>
<evidence type="ECO:0000313" key="3">
    <source>
        <dbReference type="Proteomes" id="UP000034799"/>
    </source>
</evidence>
<gene>
    <name evidence="2" type="ORF">UT34_C0001G0485</name>
</gene>
<feature type="transmembrane region" description="Helical" evidence="1">
    <location>
        <begin position="20"/>
        <end position="39"/>
    </location>
</feature>
<reference evidence="2 3" key="1">
    <citation type="journal article" date="2015" name="Nature">
        <title>rRNA introns, odd ribosomes, and small enigmatic genomes across a large radiation of phyla.</title>
        <authorList>
            <person name="Brown C.T."/>
            <person name="Hug L.A."/>
            <person name="Thomas B.C."/>
            <person name="Sharon I."/>
            <person name="Castelle C.J."/>
            <person name="Singh A."/>
            <person name="Wilkins M.J."/>
            <person name="Williams K.H."/>
            <person name="Banfield J.F."/>
        </authorList>
    </citation>
    <scope>NUCLEOTIDE SEQUENCE [LARGE SCALE GENOMIC DNA]</scope>
</reference>
<accession>A0A0G0MQY6</accession>
<organism evidence="2 3">
    <name type="scientific">candidate division WS6 bacterium GW2011_GWF2_39_15</name>
    <dbReference type="NCBI Taxonomy" id="1619100"/>
    <lineage>
        <taxon>Bacteria</taxon>
        <taxon>Candidatus Dojkabacteria</taxon>
    </lineage>
</organism>
<dbReference type="Pfam" id="PF18901">
    <property type="entry name" value="DUF5657"/>
    <property type="match status" value="1"/>
</dbReference>
<keyword evidence="1" id="KW-0472">Membrane</keyword>
<dbReference type="AlphaFoldDB" id="A0A0G0MQY6"/>
<protein>
    <submittedName>
        <fullName evidence="2">Uncharacterized protein</fullName>
    </submittedName>
</protein>
<evidence type="ECO:0000313" key="2">
    <source>
        <dbReference type="EMBL" id="KKR06444.1"/>
    </source>
</evidence>
<name>A0A0G0MQY6_9BACT</name>
<sequence length="83" mass="9232">MDFLDGINTINWPIAGTEGVFKLLFLVIIFGYVIYSFLLTLRVRILNDTVKTSSNKTMLLLSYIHLLLAVVGGLFSVILILVG</sequence>
<comment type="caution">
    <text evidence="2">The sequence shown here is derived from an EMBL/GenBank/DDBJ whole genome shotgun (WGS) entry which is preliminary data.</text>
</comment>
<keyword evidence="1" id="KW-0812">Transmembrane</keyword>